<dbReference type="Proteomes" id="UP001205920">
    <property type="component" value="Unassembled WGS sequence"/>
</dbReference>
<evidence type="ECO:0000256" key="1">
    <source>
        <dbReference type="ARBA" id="ARBA00004651"/>
    </source>
</evidence>
<feature type="transmembrane region" description="Helical" evidence="7">
    <location>
        <begin position="349"/>
        <end position="377"/>
    </location>
</feature>
<dbReference type="GO" id="GO:0022857">
    <property type="term" value="F:transmembrane transporter activity"/>
    <property type="evidence" value="ECO:0007669"/>
    <property type="project" value="TreeGrafter"/>
</dbReference>
<dbReference type="AlphaFoldDB" id="A0AAW5HVQ4"/>
<evidence type="ECO:0000256" key="5">
    <source>
        <dbReference type="ARBA" id="ARBA00023136"/>
    </source>
</evidence>
<evidence type="ECO:0000256" key="4">
    <source>
        <dbReference type="ARBA" id="ARBA00022989"/>
    </source>
</evidence>
<dbReference type="InterPro" id="IPR003838">
    <property type="entry name" value="ABC3_permease_C"/>
</dbReference>
<dbReference type="InterPro" id="IPR050250">
    <property type="entry name" value="Macrolide_Exporter_MacB"/>
</dbReference>
<dbReference type="RefSeq" id="WP_071572783.1">
    <property type="nucleotide sequence ID" value="NZ_JAEUWV010000002.1"/>
</dbReference>
<feature type="domain" description="MacB-like periplasmic core" evidence="9">
    <location>
        <begin position="21"/>
        <end position="261"/>
    </location>
</feature>
<keyword evidence="2" id="KW-1003">Cell membrane</keyword>
<keyword evidence="11" id="KW-1185">Reference proteome</keyword>
<evidence type="ECO:0000259" key="8">
    <source>
        <dbReference type="Pfam" id="PF02687"/>
    </source>
</evidence>
<evidence type="ECO:0000256" key="3">
    <source>
        <dbReference type="ARBA" id="ARBA00022692"/>
    </source>
</evidence>
<dbReference type="PANTHER" id="PTHR30572">
    <property type="entry name" value="MEMBRANE COMPONENT OF TRANSPORTER-RELATED"/>
    <property type="match status" value="1"/>
</dbReference>
<evidence type="ECO:0000256" key="6">
    <source>
        <dbReference type="ARBA" id="ARBA00038076"/>
    </source>
</evidence>
<keyword evidence="5 7" id="KW-0472">Membrane</keyword>
<gene>
    <name evidence="10" type="ORF">JMN37_02700</name>
</gene>
<keyword evidence="3 7" id="KW-0812">Transmembrane</keyword>
<dbReference type="Pfam" id="PF02687">
    <property type="entry name" value="FtsX"/>
    <property type="match status" value="1"/>
</dbReference>
<comment type="subcellular location">
    <subcellularLocation>
        <location evidence="1">Cell membrane</location>
        <topology evidence="1">Multi-pass membrane protein</topology>
    </subcellularLocation>
</comment>
<protein>
    <submittedName>
        <fullName evidence="10">ABC transporter permease</fullName>
    </submittedName>
</protein>
<evidence type="ECO:0000313" key="10">
    <source>
        <dbReference type="EMBL" id="MCO6393901.1"/>
    </source>
</evidence>
<proteinExistence type="inferred from homology"/>
<dbReference type="Pfam" id="PF12704">
    <property type="entry name" value="MacB_PCD"/>
    <property type="match status" value="1"/>
</dbReference>
<name>A0AAW5HVQ4_9CORY</name>
<dbReference type="InterPro" id="IPR025857">
    <property type="entry name" value="MacB_PCD"/>
</dbReference>
<feature type="transmembrane region" description="Helical" evidence="7">
    <location>
        <begin position="21"/>
        <end position="42"/>
    </location>
</feature>
<dbReference type="PANTHER" id="PTHR30572:SF4">
    <property type="entry name" value="ABC TRANSPORTER PERMEASE YTRF"/>
    <property type="match status" value="1"/>
</dbReference>
<comment type="caution">
    <text evidence="10">The sequence shown here is derived from an EMBL/GenBank/DDBJ whole genome shotgun (WGS) entry which is preliminary data.</text>
</comment>
<evidence type="ECO:0000256" key="2">
    <source>
        <dbReference type="ARBA" id="ARBA00022475"/>
    </source>
</evidence>
<comment type="similarity">
    <text evidence="6">Belongs to the ABC-4 integral membrane protein family.</text>
</comment>
<dbReference type="EMBL" id="JAEUWV010000002">
    <property type="protein sequence ID" value="MCO6393901.1"/>
    <property type="molecule type" value="Genomic_DNA"/>
</dbReference>
<evidence type="ECO:0000259" key="9">
    <source>
        <dbReference type="Pfam" id="PF12704"/>
    </source>
</evidence>
<evidence type="ECO:0000313" key="11">
    <source>
        <dbReference type="Proteomes" id="UP001205920"/>
    </source>
</evidence>
<keyword evidence="4 7" id="KW-1133">Transmembrane helix</keyword>
<organism evidence="10 11">
    <name type="scientific">Corynebacterium lipophilum</name>
    <dbReference type="NCBI Taxonomy" id="2804918"/>
    <lineage>
        <taxon>Bacteria</taxon>
        <taxon>Bacillati</taxon>
        <taxon>Actinomycetota</taxon>
        <taxon>Actinomycetes</taxon>
        <taxon>Mycobacteriales</taxon>
        <taxon>Corynebacteriaceae</taxon>
        <taxon>Corynebacterium</taxon>
    </lineage>
</organism>
<reference evidence="10 11" key="1">
    <citation type="submission" date="2021-01" db="EMBL/GenBank/DDBJ databases">
        <title>Identification and Characterization of Corynebacterium sp.</title>
        <authorList>
            <person name="Luo Q."/>
            <person name="Qu P."/>
            <person name="Chen Q."/>
        </authorList>
    </citation>
    <scope>NUCLEOTIDE SEQUENCE [LARGE SCALE GENOMIC DNA]</scope>
    <source>
        <strain evidence="10 11">MC-18</strain>
    </source>
</reference>
<feature type="transmembrane region" description="Helical" evidence="7">
    <location>
        <begin position="296"/>
        <end position="321"/>
    </location>
</feature>
<evidence type="ECO:0000256" key="7">
    <source>
        <dbReference type="SAM" id="Phobius"/>
    </source>
</evidence>
<accession>A0AAW5HVQ4</accession>
<sequence>MNPRESVRLATVSLRANKMRSALTLLGVIIGIASVIAIMTLGKAMQKQTLDSLEQFGIHDVHLEVKPRQEDDSEAARYMFQEIDDASKLTPDMIEDLRADLGAQAKGIAFELDSSTAQATRGLAHGTTMVSFVNADQLEMQNLPLTAGRFLTQDDIEANRAVAVVSPEVVEQLFNNDPDSAIGQEVELDIGGQYASVQVVGAYGHFEKQGVLVGDFSQSMMAVPYTVQPDMMRTPVPGVDNVSVRVADGADTDQVAKDVQAWADRAYEDDPDYKGKVADMKRDIDQLNQTLTMMSVVVSAIGGISLLVGGIGVMNIMLITVTERTREIGVRMALGATRRMIRTQFVTEAMIVCLIGGLFGVVVGASFGMLGALLLNAFVLPPISAVLLSLVFALLIGLFFGYYPANRASRMNPIEALRYE</sequence>
<dbReference type="GO" id="GO:0005886">
    <property type="term" value="C:plasma membrane"/>
    <property type="evidence" value="ECO:0007669"/>
    <property type="project" value="UniProtKB-SubCell"/>
</dbReference>
<feature type="transmembrane region" description="Helical" evidence="7">
    <location>
        <begin position="383"/>
        <end position="403"/>
    </location>
</feature>
<feature type="domain" description="ABC3 transporter permease C-terminal" evidence="8">
    <location>
        <begin position="301"/>
        <end position="413"/>
    </location>
</feature>